<feature type="compositionally biased region" description="Basic and acidic residues" evidence="3">
    <location>
        <begin position="125"/>
        <end position="144"/>
    </location>
</feature>
<feature type="region of interest" description="Disordered" evidence="3">
    <location>
        <begin position="192"/>
        <end position="220"/>
    </location>
</feature>
<sequence length="478" mass="57113">MFNMSDNQWAVNAHQQCFLSTAGAVPVRNEKGELSMKKVKVTRYISGKRPNYARYGEHSSSEDEEEFIRRQKPPLSVNEKDNCGAGYHESSDEEENAELVELENSDARLRRLKESIESGCFSRSRGPEEDQELELHHDRKEGQLRRAHFKPMRRRHEESDSDSNVEEEENEEEAEIRRACIRNRLLQKQEEEVLEKVEGNEIESDELSDSEYELYTESDEDEAFPRLKPVFVRKEERLAVKDKDDEDAVILEGLEKKKRKEHETRRKETLKLIETEIEKSRRQPDETYENEHAFKISDVKTDDELDETDYEAWKVRELKRIKRDQEERAAYEKERMEMERMRNLTEDERRLERMLQPKQISNQAMKGKYRYLQKYYHRGSFYLDKEEKLLKRDVSLPTLEDQFDKSVLPQVMQVKNFGRNGRTKYTHLRDQDTSDLGSVWTWDTHHNIKFHCEQAAGLRQRFEKPSRRKVRRVVDDLL</sequence>
<evidence type="ECO:0000259" key="4">
    <source>
        <dbReference type="Pfam" id="PF06991"/>
    </source>
</evidence>
<dbReference type="EMBL" id="CAXLJM020000053">
    <property type="protein sequence ID" value="CAL8117185.1"/>
    <property type="molecule type" value="Genomic_DNA"/>
</dbReference>
<dbReference type="Proteomes" id="UP001642540">
    <property type="component" value="Unassembled WGS sequence"/>
</dbReference>
<feature type="compositionally biased region" description="Acidic residues" evidence="3">
    <location>
        <begin position="91"/>
        <end position="100"/>
    </location>
</feature>
<keyword evidence="6" id="KW-1185">Reference proteome</keyword>
<feature type="compositionally biased region" description="Acidic residues" evidence="3">
    <location>
        <begin position="200"/>
        <end position="220"/>
    </location>
</feature>
<feature type="compositionally biased region" description="Acidic residues" evidence="3">
    <location>
        <begin position="159"/>
        <end position="174"/>
    </location>
</feature>
<dbReference type="InterPro" id="IPR009730">
    <property type="entry name" value="MFAP1_C"/>
</dbReference>
<accession>A0ABP1R859</accession>
<evidence type="ECO:0000256" key="3">
    <source>
        <dbReference type="SAM" id="MobiDB-lite"/>
    </source>
</evidence>
<keyword evidence="2" id="KW-0175">Coiled coil</keyword>
<protein>
    <recommendedName>
        <fullName evidence="4">Micro-fibrillar-associated protein 1 C-terminal domain-containing protein</fullName>
    </recommendedName>
</protein>
<evidence type="ECO:0000313" key="5">
    <source>
        <dbReference type="EMBL" id="CAL8117185.1"/>
    </source>
</evidence>
<evidence type="ECO:0000313" key="6">
    <source>
        <dbReference type="Proteomes" id="UP001642540"/>
    </source>
</evidence>
<comment type="similarity">
    <text evidence="1">Belongs to the MFAP1 family.</text>
</comment>
<feature type="domain" description="Micro-fibrillar-associated protein 1 C-terminal" evidence="4">
    <location>
        <begin position="219"/>
        <end position="433"/>
    </location>
</feature>
<reference evidence="5 6" key="1">
    <citation type="submission" date="2024-08" db="EMBL/GenBank/DDBJ databases">
        <authorList>
            <person name="Cucini C."/>
            <person name="Frati F."/>
        </authorList>
    </citation>
    <scope>NUCLEOTIDE SEQUENCE [LARGE SCALE GENOMIC DNA]</scope>
</reference>
<dbReference type="InterPro" id="IPR033194">
    <property type="entry name" value="MFAP1"/>
</dbReference>
<name>A0ABP1R859_9HEXA</name>
<dbReference type="Pfam" id="PF06991">
    <property type="entry name" value="MFAP1"/>
    <property type="match status" value="1"/>
</dbReference>
<proteinExistence type="inferred from homology"/>
<feature type="compositionally biased region" description="Basic residues" evidence="3">
    <location>
        <begin position="145"/>
        <end position="154"/>
    </location>
</feature>
<evidence type="ECO:0000256" key="1">
    <source>
        <dbReference type="ARBA" id="ARBA00008155"/>
    </source>
</evidence>
<feature type="region of interest" description="Disordered" evidence="3">
    <location>
        <begin position="51"/>
        <end position="100"/>
    </location>
</feature>
<dbReference type="PANTHER" id="PTHR15327">
    <property type="entry name" value="MICROFIBRIL-ASSOCIATED PROTEIN"/>
    <property type="match status" value="1"/>
</dbReference>
<comment type="caution">
    <text evidence="5">The sequence shown here is derived from an EMBL/GenBank/DDBJ whole genome shotgun (WGS) entry which is preliminary data.</text>
</comment>
<feature type="coiled-coil region" evidence="2">
    <location>
        <begin position="314"/>
        <end position="348"/>
    </location>
</feature>
<evidence type="ECO:0000256" key="2">
    <source>
        <dbReference type="SAM" id="Coils"/>
    </source>
</evidence>
<feature type="region of interest" description="Disordered" evidence="3">
    <location>
        <begin position="120"/>
        <end position="174"/>
    </location>
</feature>
<organism evidence="5 6">
    <name type="scientific">Orchesella dallaii</name>
    <dbReference type="NCBI Taxonomy" id="48710"/>
    <lineage>
        <taxon>Eukaryota</taxon>
        <taxon>Metazoa</taxon>
        <taxon>Ecdysozoa</taxon>
        <taxon>Arthropoda</taxon>
        <taxon>Hexapoda</taxon>
        <taxon>Collembola</taxon>
        <taxon>Entomobryomorpha</taxon>
        <taxon>Entomobryoidea</taxon>
        <taxon>Orchesellidae</taxon>
        <taxon>Orchesellinae</taxon>
        <taxon>Orchesella</taxon>
    </lineage>
</organism>
<gene>
    <name evidence="5" type="ORF">ODALV1_LOCUS17575</name>
</gene>